<proteinExistence type="predicted"/>
<protein>
    <submittedName>
        <fullName evidence="2">Polysaccharide deacetylase family protein, PEP-CTERM locus subfamily</fullName>
    </submittedName>
</protein>
<name>A0A1H4SHR4_9BACT</name>
<gene>
    <name evidence="2" type="ORF">SAMN05443244_3458</name>
</gene>
<dbReference type="Proteomes" id="UP000182409">
    <property type="component" value="Unassembled WGS sequence"/>
</dbReference>
<dbReference type="Pfam" id="PF11959">
    <property type="entry name" value="DUF3473"/>
    <property type="match status" value="1"/>
</dbReference>
<dbReference type="PANTHER" id="PTHR47561">
    <property type="entry name" value="POLYSACCHARIDE DEACETYLASE FAMILY PROTEIN (AFU_ORTHOLOGUE AFUA_6G05030)"/>
    <property type="match status" value="1"/>
</dbReference>
<dbReference type="InterPro" id="IPR022560">
    <property type="entry name" value="DUF3473"/>
</dbReference>
<dbReference type="EMBL" id="FNSD01000001">
    <property type="protein sequence ID" value="SEC43726.1"/>
    <property type="molecule type" value="Genomic_DNA"/>
</dbReference>
<dbReference type="SUPFAM" id="SSF88713">
    <property type="entry name" value="Glycoside hydrolase/deacetylase"/>
    <property type="match status" value="1"/>
</dbReference>
<dbReference type="InterPro" id="IPR014344">
    <property type="entry name" value="XrtA_polysacc_deacetyl"/>
</dbReference>
<organism evidence="2 3">
    <name type="scientific">Terriglobus roseus</name>
    <dbReference type="NCBI Taxonomy" id="392734"/>
    <lineage>
        <taxon>Bacteria</taxon>
        <taxon>Pseudomonadati</taxon>
        <taxon>Acidobacteriota</taxon>
        <taxon>Terriglobia</taxon>
        <taxon>Terriglobales</taxon>
        <taxon>Acidobacteriaceae</taxon>
        <taxon>Terriglobus</taxon>
    </lineage>
</organism>
<accession>A0A1H4SHR4</accession>
<dbReference type="NCBIfam" id="TIGR03006">
    <property type="entry name" value="pepcterm_polyde"/>
    <property type="match status" value="1"/>
</dbReference>
<sequence>MIWSKLLSLFIVPLLFGTIAYEARLHAAWTFLATGLLLCFFGRRFVDGDVPAVSQVSVTENAAPRPLPHAVRSVDDESSSVISNALSVDLEDYFHTEVAASCIQREDWEYLPSRVEYNTNLLLDLLDHHEAKSTFFVLGWVARKHPGLIREIHARGHEIGCHSDLHQLVYRLTPDEFRADTYAALQAIQQSAGTHVIGYRAPCFSINQSADWAYEILAELGFAYDSSMNPIYHPTYANPDSPRFPYYVAGGHLLEIPIATRRVGGINLPIGGGAYLRLLPQSYAQAGIRSLNDREGEPAVIYLHPWEIDPNQPRMSLGLLSSIRQRGLTDRMSSKLEDLLTAYRFASISDVYRNAIPRWQPWRSQGSLIKLDVEQYEVATL</sequence>
<dbReference type="Gene3D" id="3.20.20.370">
    <property type="entry name" value="Glycoside hydrolase/deacetylase"/>
    <property type="match status" value="1"/>
</dbReference>
<feature type="domain" description="NodB homology" evidence="1">
    <location>
        <begin position="100"/>
        <end position="331"/>
    </location>
</feature>
<dbReference type="CDD" id="cd10941">
    <property type="entry name" value="CE4_PuuE_HpPgdA_like_2"/>
    <property type="match status" value="1"/>
</dbReference>
<evidence type="ECO:0000259" key="1">
    <source>
        <dbReference type="PROSITE" id="PS51677"/>
    </source>
</evidence>
<dbReference type="GO" id="GO:0016810">
    <property type="term" value="F:hydrolase activity, acting on carbon-nitrogen (but not peptide) bonds"/>
    <property type="evidence" value="ECO:0007669"/>
    <property type="project" value="InterPro"/>
</dbReference>
<dbReference type="InterPro" id="IPR011330">
    <property type="entry name" value="Glyco_hydro/deAcase_b/a-brl"/>
</dbReference>
<dbReference type="PROSITE" id="PS51677">
    <property type="entry name" value="NODB"/>
    <property type="match status" value="1"/>
</dbReference>
<evidence type="ECO:0000313" key="3">
    <source>
        <dbReference type="Proteomes" id="UP000182409"/>
    </source>
</evidence>
<dbReference type="PANTHER" id="PTHR47561:SF1">
    <property type="entry name" value="POLYSACCHARIDE DEACETYLASE FAMILY PROTEIN (AFU_ORTHOLOGUE AFUA_6G05030)"/>
    <property type="match status" value="1"/>
</dbReference>
<dbReference type="GO" id="GO:0005975">
    <property type="term" value="P:carbohydrate metabolic process"/>
    <property type="evidence" value="ECO:0007669"/>
    <property type="project" value="InterPro"/>
</dbReference>
<dbReference type="InterPro" id="IPR002509">
    <property type="entry name" value="NODB_dom"/>
</dbReference>
<dbReference type="InterPro" id="IPR045235">
    <property type="entry name" value="PuuE_HpPgdA-like"/>
</dbReference>
<dbReference type="Pfam" id="PF01522">
    <property type="entry name" value="Polysacc_deac_1"/>
    <property type="match status" value="1"/>
</dbReference>
<reference evidence="2 3" key="1">
    <citation type="submission" date="2016-10" db="EMBL/GenBank/DDBJ databases">
        <authorList>
            <person name="de Groot N.N."/>
        </authorList>
    </citation>
    <scope>NUCLEOTIDE SEQUENCE [LARGE SCALE GENOMIC DNA]</scope>
    <source>
        <strain evidence="2 3">AB35.6</strain>
    </source>
</reference>
<dbReference type="AlphaFoldDB" id="A0A1H4SHR4"/>
<evidence type="ECO:0000313" key="2">
    <source>
        <dbReference type="EMBL" id="SEC43726.1"/>
    </source>
</evidence>